<protein>
    <recommendedName>
        <fullName evidence="3 9">Biotin carboxyl carrier protein of acetyl-CoA carboxylase</fullName>
    </recommendedName>
</protein>
<feature type="compositionally biased region" description="Low complexity" evidence="10">
    <location>
        <begin position="66"/>
        <end position="79"/>
    </location>
</feature>
<evidence type="ECO:0000259" key="11">
    <source>
        <dbReference type="PROSITE" id="PS50968"/>
    </source>
</evidence>
<keyword evidence="13" id="KW-1185">Reference proteome</keyword>
<evidence type="ECO:0000256" key="5">
    <source>
        <dbReference type="ARBA" id="ARBA00022832"/>
    </source>
</evidence>
<evidence type="ECO:0000256" key="8">
    <source>
        <dbReference type="ARBA" id="ARBA00023267"/>
    </source>
</evidence>
<evidence type="ECO:0000256" key="2">
    <source>
        <dbReference type="ARBA" id="ARBA00005194"/>
    </source>
</evidence>
<keyword evidence="12" id="KW-0436">Ligase</keyword>
<dbReference type="InterPro" id="IPR000089">
    <property type="entry name" value="Biotin_lipoyl"/>
</dbReference>
<evidence type="ECO:0000313" key="12">
    <source>
        <dbReference type="EMBL" id="MEE2567227.1"/>
    </source>
</evidence>
<keyword evidence="5 9" id="KW-0276">Fatty acid metabolism</keyword>
<organism evidence="12 13">
    <name type="scientific">Hyphobacterium marinum</name>
    <dbReference type="NCBI Taxonomy" id="3116574"/>
    <lineage>
        <taxon>Bacteria</taxon>
        <taxon>Pseudomonadati</taxon>
        <taxon>Pseudomonadota</taxon>
        <taxon>Alphaproteobacteria</taxon>
        <taxon>Maricaulales</taxon>
        <taxon>Maricaulaceae</taxon>
        <taxon>Hyphobacterium</taxon>
    </lineage>
</organism>
<comment type="function">
    <text evidence="1 9">This protein is a component of the acetyl coenzyme A carboxylase complex; first, biotin carboxylase catalyzes the carboxylation of the carrier protein and then the transcarboxylase transfers the carboxyl group to form malonyl-CoA.</text>
</comment>
<keyword evidence="7 9" id="KW-0275">Fatty acid biosynthesis</keyword>
<dbReference type="RefSeq" id="WP_330196787.1">
    <property type="nucleotide sequence ID" value="NZ_JAZDRO010000004.1"/>
</dbReference>
<dbReference type="PRINTS" id="PR01071">
    <property type="entry name" value="ACOABIOTINCC"/>
</dbReference>
<feature type="region of interest" description="Disordered" evidence="10">
    <location>
        <begin position="66"/>
        <end position="94"/>
    </location>
</feature>
<dbReference type="EMBL" id="JAZDRO010000004">
    <property type="protein sequence ID" value="MEE2567227.1"/>
    <property type="molecule type" value="Genomic_DNA"/>
</dbReference>
<dbReference type="PROSITE" id="PS00188">
    <property type="entry name" value="BIOTIN"/>
    <property type="match status" value="1"/>
</dbReference>
<evidence type="ECO:0000256" key="4">
    <source>
        <dbReference type="ARBA" id="ARBA00022516"/>
    </source>
</evidence>
<dbReference type="InterPro" id="IPR001249">
    <property type="entry name" value="AcCoA_biotinCC"/>
</dbReference>
<comment type="caution">
    <text evidence="12">The sequence shown here is derived from an EMBL/GenBank/DDBJ whole genome shotgun (WGS) entry which is preliminary data.</text>
</comment>
<evidence type="ECO:0000256" key="10">
    <source>
        <dbReference type="SAM" id="MobiDB-lite"/>
    </source>
</evidence>
<name>A0ABU7M128_9PROT</name>
<keyword evidence="4 9" id="KW-0444">Lipid biosynthesis</keyword>
<dbReference type="CDD" id="cd06850">
    <property type="entry name" value="biotinyl_domain"/>
    <property type="match status" value="1"/>
</dbReference>
<dbReference type="InterPro" id="IPR050709">
    <property type="entry name" value="Biotin_Carboxyl_Carrier/Decarb"/>
</dbReference>
<dbReference type="NCBIfam" id="TIGR00531">
    <property type="entry name" value="BCCP"/>
    <property type="match status" value="1"/>
</dbReference>
<evidence type="ECO:0000313" key="13">
    <source>
        <dbReference type="Proteomes" id="UP001310692"/>
    </source>
</evidence>
<dbReference type="InterPro" id="IPR001882">
    <property type="entry name" value="Biotin_BS"/>
</dbReference>
<sequence>MAASPKSSTTINTKLVRELADILSDTDLTEIEVEKGELRVRVARKMEAAPVYQAAAPAPMAAPAAAPAAAAPAAAAPAPSGRGDATPDGATPSPMVGTVYLRANPDADIFVNVGDEVKEGDTILLIEAMKTFNPITAPRSGKLTHMLVEEAQPVEYGEPLFVIA</sequence>
<dbReference type="Pfam" id="PF00364">
    <property type="entry name" value="Biotin_lipoyl"/>
    <property type="match status" value="1"/>
</dbReference>
<dbReference type="InterPro" id="IPR011053">
    <property type="entry name" value="Single_hybrid_motif"/>
</dbReference>
<dbReference type="PROSITE" id="PS50968">
    <property type="entry name" value="BIOTINYL_LIPOYL"/>
    <property type="match status" value="1"/>
</dbReference>
<keyword evidence="8 9" id="KW-0092">Biotin</keyword>
<accession>A0ABU7M128</accession>
<feature type="domain" description="Lipoyl-binding" evidence="11">
    <location>
        <begin position="85"/>
        <end position="164"/>
    </location>
</feature>
<proteinExistence type="predicted"/>
<gene>
    <name evidence="12" type="primary">accB</name>
    <name evidence="12" type="ORF">V0U35_11115</name>
</gene>
<comment type="pathway">
    <text evidence="2 9">Lipid metabolism; fatty acid biosynthesis.</text>
</comment>
<dbReference type="PANTHER" id="PTHR45266">
    <property type="entry name" value="OXALOACETATE DECARBOXYLASE ALPHA CHAIN"/>
    <property type="match status" value="1"/>
</dbReference>
<evidence type="ECO:0000256" key="7">
    <source>
        <dbReference type="ARBA" id="ARBA00023160"/>
    </source>
</evidence>
<dbReference type="GO" id="GO:0003989">
    <property type="term" value="F:acetyl-CoA carboxylase activity"/>
    <property type="evidence" value="ECO:0007669"/>
    <property type="project" value="UniProtKB-EC"/>
</dbReference>
<evidence type="ECO:0000256" key="1">
    <source>
        <dbReference type="ARBA" id="ARBA00003761"/>
    </source>
</evidence>
<keyword evidence="6 9" id="KW-0443">Lipid metabolism</keyword>
<dbReference type="Proteomes" id="UP001310692">
    <property type="component" value="Unassembled WGS sequence"/>
</dbReference>
<dbReference type="Gene3D" id="2.40.50.100">
    <property type="match status" value="1"/>
</dbReference>
<reference evidence="12 13" key="1">
    <citation type="submission" date="2024-01" db="EMBL/GenBank/DDBJ databases">
        <title>Hyphobacterium bacterium isolated from marine sediment.</title>
        <authorList>
            <person name="Zhao S."/>
        </authorList>
    </citation>
    <scope>NUCLEOTIDE SEQUENCE [LARGE SCALE GENOMIC DNA]</scope>
    <source>
        <strain evidence="12 13">Y60-23</strain>
    </source>
</reference>
<evidence type="ECO:0000256" key="6">
    <source>
        <dbReference type="ARBA" id="ARBA00023098"/>
    </source>
</evidence>
<evidence type="ECO:0000256" key="9">
    <source>
        <dbReference type="RuleBase" id="RU364072"/>
    </source>
</evidence>
<dbReference type="PANTHER" id="PTHR45266:SF3">
    <property type="entry name" value="OXALOACETATE DECARBOXYLASE ALPHA CHAIN"/>
    <property type="match status" value="1"/>
</dbReference>
<evidence type="ECO:0000256" key="3">
    <source>
        <dbReference type="ARBA" id="ARBA00017562"/>
    </source>
</evidence>
<dbReference type="SUPFAM" id="SSF51230">
    <property type="entry name" value="Single hybrid motif"/>
    <property type="match status" value="1"/>
</dbReference>